<dbReference type="Proteomes" id="UP000027219">
    <property type="component" value="Unassembled WGS sequence"/>
</dbReference>
<feature type="transmembrane region" description="Helical" evidence="6">
    <location>
        <begin position="193"/>
        <end position="212"/>
    </location>
</feature>
<keyword evidence="2" id="KW-1003">Cell membrane</keyword>
<dbReference type="GO" id="GO:0022904">
    <property type="term" value="P:respiratory electron transport chain"/>
    <property type="evidence" value="ECO:0007669"/>
    <property type="project" value="InterPro"/>
</dbReference>
<evidence type="ECO:0000256" key="1">
    <source>
        <dbReference type="ARBA" id="ARBA00004651"/>
    </source>
</evidence>
<dbReference type="EMBL" id="JFFR01000002">
    <property type="protein sequence ID" value="KDN30461.1"/>
    <property type="molecule type" value="Genomic_DNA"/>
</dbReference>
<keyword evidence="5 6" id="KW-0472">Membrane</keyword>
<dbReference type="Pfam" id="PF01292">
    <property type="entry name" value="Ni_hydr_CYTB"/>
    <property type="match status" value="1"/>
</dbReference>
<feature type="transmembrane region" description="Helical" evidence="6">
    <location>
        <begin position="132"/>
        <end position="154"/>
    </location>
</feature>
<feature type="transmembrane region" description="Helical" evidence="6">
    <location>
        <begin position="87"/>
        <end position="112"/>
    </location>
</feature>
<organism evidence="8 9">
    <name type="scientific">Vibrio fortis</name>
    <dbReference type="NCBI Taxonomy" id="212667"/>
    <lineage>
        <taxon>Bacteria</taxon>
        <taxon>Pseudomonadati</taxon>
        <taxon>Pseudomonadota</taxon>
        <taxon>Gammaproteobacteria</taxon>
        <taxon>Vibrionales</taxon>
        <taxon>Vibrionaceae</taxon>
        <taxon>Vibrio</taxon>
    </lineage>
</organism>
<dbReference type="InterPro" id="IPR011577">
    <property type="entry name" value="Cyt_b561_bac/Ni-Hgenase"/>
</dbReference>
<feature type="domain" description="Cytochrome b561 bacterial/Ni-hydrogenase" evidence="7">
    <location>
        <begin position="4"/>
        <end position="168"/>
    </location>
</feature>
<evidence type="ECO:0000256" key="5">
    <source>
        <dbReference type="ARBA" id="ARBA00023136"/>
    </source>
</evidence>
<feature type="transmembrane region" description="Helical" evidence="6">
    <location>
        <begin position="34"/>
        <end position="53"/>
    </location>
</feature>
<dbReference type="STRING" id="212667.VFDL14_06965"/>
<dbReference type="PANTHER" id="PTHR30485:SF2">
    <property type="entry name" value="BLL0597 PROTEIN"/>
    <property type="match status" value="1"/>
</dbReference>
<evidence type="ECO:0000313" key="9">
    <source>
        <dbReference type="Proteomes" id="UP000027219"/>
    </source>
</evidence>
<proteinExistence type="predicted"/>
<sequence length="213" mass="23224">MKIWDLPTRLYHWLQAALFVGLAASGFNGQGPHIYLGLALFSLLIWRIIWGVVGSDTSRFAQFISSPAKIIRYLSGKESTKQGHNPLGAWMVVAMIAVLTLQCLSGIVIAGLLDNVIGQWLTDEVFNAMVTLHIIAARALVAFVALHLLAIIIYKVRSKPLVWAMISGQKTMDSTDIHGNAGDVLHFASNRKAFVVLIAAVLVTMTIVVASLF</sequence>
<keyword evidence="3 6" id="KW-0812">Transmembrane</keyword>
<gene>
    <name evidence="8" type="ORF">VFDL14_06965</name>
</gene>
<evidence type="ECO:0000313" key="8">
    <source>
        <dbReference type="EMBL" id="KDN30461.1"/>
    </source>
</evidence>
<dbReference type="GO" id="GO:0020037">
    <property type="term" value="F:heme binding"/>
    <property type="evidence" value="ECO:0007669"/>
    <property type="project" value="TreeGrafter"/>
</dbReference>
<evidence type="ECO:0000256" key="3">
    <source>
        <dbReference type="ARBA" id="ARBA00022692"/>
    </source>
</evidence>
<dbReference type="RefSeq" id="WP_032549516.1">
    <property type="nucleotide sequence ID" value="NZ_JFFR01000002.1"/>
</dbReference>
<evidence type="ECO:0000256" key="4">
    <source>
        <dbReference type="ARBA" id="ARBA00022989"/>
    </source>
</evidence>
<dbReference type="InterPro" id="IPR051542">
    <property type="entry name" value="Hydrogenase_cytochrome"/>
</dbReference>
<dbReference type="GO" id="GO:0009055">
    <property type="term" value="F:electron transfer activity"/>
    <property type="evidence" value="ECO:0007669"/>
    <property type="project" value="InterPro"/>
</dbReference>
<name>A0A066USN3_9VIBR</name>
<reference evidence="8 9" key="1">
    <citation type="submission" date="2014-02" db="EMBL/GenBank/DDBJ databases">
        <title>Vibrio fortis Dalian14 Genome Sequencing.</title>
        <authorList>
            <person name="Wang Y."/>
            <person name="Song L."/>
            <person name="Liu G."/>
            <person name="Ding J."/>
        </authorList>
    </citation>
    <scope>NUCLEOTIDE SEQUENCE [LARGE SCALE GENOMIC DNA]</scope>
    <source>
        <strain evidence="8 9">Dalian14</strain>
    </source>
</reference>
<evidence type="ECO:0000259" key="7">
    <source>
        <dbReference type="Pfam" id="PF01292"/>
    </source>
</evidence>
<feature type="transmembrane region" description="Helical" evidence="6">
    <location>
        <begin position="12"/>
        <end position="28"/>
    </location>
</feature>
<accession>A0A066USN3</accession>
<dbReference type="PANTHER" id="PTHR30485">
    <property type="entry name" value="NI/FE-HYDROGENASE 1 B-TYPE CYTOCHROME SUBUNIT"/>
    <property type="match status" value="1"/>
</dbReference>
<dbReference type="GO" id="GO:0005886">
    <property type="term" value="C:plasma membrane"/>
    <property type="evidence" value="ECO:0007669"/>
    <property type="project" value="UniProtKB-SubCell"/>
</dbReference>
<protein>
    <submittedName>
        <fullName evidence="8">Hydrogenase</fullName>
    </submittedName>
</protein>
<comment type="caution">
    <text evidence="8">The sequence shown here is derived from an EMBL/GenBank/DDBJ whole genome shotgun (WGS) entry which is preliminary data.</text>
</comment>
<dbReference type="AlphaFoldDB" id="A0A066USN3"/>
<dbReference type="InterPro" id="IPR016174">
    <property type="entry name" value="Di-haem_cyt_TM"/>
</dbReference>
<dbReference type="SUPFAM" id="SSF81342">
    <property type="entry name" value="Transmembrane di-heme cytochromes"/>
    <property type="match status" value="1"/>
</dbReference>
<keyword evidence="9" id="KW-1185">Reference proteome</keyword>
<dbReference type="Gene3D" id="1.20.950.20">
    <property type="entry name" value="Transmembrane di-heme cytochromes, Chain C"/>
    <property type="match status" value="1"/>
</dbReference>
<comment type="subcellular location">
    <subcellularLocation>
        <location evidence="1">Cell membrane</location>
        <topology evidence="1">Multi-pass membrane protein</topology>
    </subcellularLocation>
</comment>
<evidence type="ECO:0000256" key="6">
    <source>
        <dbReference type="SAM" id="Phobius"/>
    </source>
</evidence>
<evidence type="ECO:0000256" key="2">
    <source>
        <dbReference type="ARBA" id="ARBA00022475"/>
    </source>
</evidence>
<dbReference type="OrthoDB" id="196472at2"/>
<keyword evidence="4 6" id="KW-1133">Transmembrane helix</keyword>